<keyword evidence="6" id="KW-1185">Reference proteome</keyword>
<evidence type="ECO:0000256" key="1">
    <source>
        <dbReference type="ARBA" id="ARBA00010746"/>
    </source>
</evidence>
<dbReference type="Gene3D" id="2.40.480.10">
    <property type="entry name" value="Allene oxide cyclase-like"/>
    <property type="match status" value="1"/>
</dbReference>
<proteinExistence type="inferred from homology"/>
<feature type="chain" id="PRO_5044524848" description="Dirigent protein" evidence="4">
    <location>
        <begin position="22"/>
        <end position="191"/>
    </location>
</feature>
<evidence type="ECO:0000256" key="2">
    <source>
        <dbReference type="ARBA" id="ARBA00011738"/>
    </source>
</evidence>
<evidence type="ECO:0000256" key="3">
    <source>
        <dbReference type="ARBA" id="ARBA00022525"/>
    </source>
</evidence>
<sequence length="191" mass="20917">MMSRLGTFLILFSFFISATNAISNKQPNEAEKWVKKYISQPKEKVARLHFYLQDNLSGPDATLWEVARSKITSNSSSGFGQVTVLDDLITAGPDRNSKKLGRAQGIIISSDLQELSLAMNINIVFTAGPYKGSTLSILGRNAIGTTSRELPVVGGTGIFRMARGFAISNTHAYDTTGNYGVLEYTVYVFYV</sequence>
<comment type="subcellular location">
    <subcellularLocation>
        <location evidence="4">Secreted</location>
        <location evidence="4">Extracellular space</location>
        <location evidence="4">Apoplast</location>
    </subcellularLocation>
</comment>
<dbReference type="GO" id="GO:0048046">
    <property type="term" value="C:apoplast"/>
    <property type="evidence" value="ECO:0007669"/>
    <property type="project" value="UniProtKB-SubCell"/>
</dbReference>
<protein>
    <recommendedName>
        <fullName evidence="4">Dirigent protein</fullName>
    </recommendedName>
</protein>
<organism evidence="5 6">
    <name type="scientific">Castilleja foliolosa</name>
    <dbReference type="NCBI Taxonomy" id="1961234"/>
    <lineage>
        <taxon>Eukaryota</taxon>
        <taxon>Viridiplantae</taxon>
        <taxon>Streptophyta</taxon>
        <taxon>Embryophyta</taxon>
        <taxon>Tracheophyta</taxon>
        <taxon>Spermatophyta</taxon>
        <taxon>Magnoliopsida</taxon>
        <taxon>eudicotyledons</taxon>
        <taxon>Gunneridae</taxon>
        <taxon>Pentapetalae</taxon>
        <taxon>asterids</taxon>
        <taxon>lamiids</taxon>
        <taxon>Lamiales</taxon>
        <taxon>Orobanchaceae</taxon>
        <taxon>Pedicularideae</taxon>
        <taxon>Castillejinae</taxon>
        <taxon>Castilleja</taxon>
    </lineage>
</organism>
<comment type="subunit">
    <text evidence="2 4">Homodimer.</text>
</comment>
<keyword evidence="4" id="KW-0732">Signal</keyword>
<name>A0ABD3CMV2_9LAMI</name>
<feature type="signal peptide" evidence="4">
    <location>
        <begin position="1"/>
        <end position="21"/>
    </location>
</feature>
<dbReference type="Pfam" id="PF03018">
    <property type="entry name" value="Dirigent"/>
    <property type="match status" value="1"/>
</dbReference>
<evidence type="ECO:0000313" key="6">
    <source>
        <dbReference type="Proteomes" id="UP001632038"/>
    </source>
</evidence>
<dbReference type="AlphaFoldDB" id="A0ABD3CMV2"/>
<dbReference type="InterPro" id="IPR044859">
    <property type="entry name" value="Allene_oxi_cyc_Dirigent"/>
</dbReference>
<keyword evidence="4" id="KW-0052">Apoplast</keyword>
<evidence type="ECO:0000256" key="4">
    <source>
        <dbReference type="RuleBase" id="RU363099"/>
    </source>
</evidence>
<accession>A0ABD3CMV2</accession>
<keyword evidence="3 4" id="KW-0964">Secreted</keyword>
<comment type="function">
    <text evidence="4">Dirigent proteins impart stereoselectivity on the phenoxy radical-coupling reaction, yielding optically active lignans from two molecules of coniferyl alcohol in the biosynthesis of lignans, flavonolignans, and alkaloids and thus plays a central role in plant secondary metabolism.</text>
</comment>
<dbReference type="EMBL" id="JAVIJP010000032">
    <property type="protein sequence ID" value="KAL3631305.1"/>
    <property type="molecule type" value="Genomic_DNA"/>
</dbReference>
<dbReference type="GO" id="GO:0009699">
    <property type="term" value="P:phenylpropanoid biosynthetic process"/>
    <property type="evidence" value="ECO:0007669"/>
    <property type="project" value="UniProtKB-ARBA"/>
</dbReference>
<evidence type="ECO:0000313" key="5">
    <source>
        <dbReference type="EMBL" id="KAL3631305.1"/>
    </source>
</evidence>
<comment type="similarity">
    <text evidence="1 4">Belongs to the plant dirigent protein family.</text>
</comment>
<dbReference type="PANTHER" id="PTHR21495">
    <property type="entry name" value="NUCLEOPORIN-RELATED"/>
    <property type="match status" value="1"/>
</dbReference>
<comment type="caution">
    <text evidence="5">The sequence shown here is derived from an EMBL/GenBank/DDBJ whole genome shotgun (WGS) entry which is preliminary data.</text>
</comment>
<dbReference type="InterPro" id="IPR004265">
    <property type="entry name" value="Dirigent"/>
</dbReference>
<dbReference type="Proteomes" id="UP001632038">
    <property type="component" value="Unassembled WGS sequence"/>
</dbReference>
<reference evidence="6" key="1">
    <citation type="journal article" date="2024" name="IScience">
        <title>Strigolactones Initiate the Formation of Haustorium-like Structures in Castilleja.</title>
        <authorList>
            <person name="Buerger M."/>
            <person name="Peterson D."/>
            <person name="Chory J."/>
        </authorList>
    </citation>
    <scope>NUCLEOTIDE SEQUENCE [LARGE SCALE GENOMIC DNA]</scope>
</reference>
<gene>
    <name evidence="5" type="ORF">CASFOL_024289</name>
</gene>